<dbReference type="EMBL" id="MHQY01000005">
    <property type="protein sequence ID" value="OHA14648.1"/>
    <property type="molecule type" value="Genomic_DNA"/>
</dbReference>
<name>A0A1G2LSM6_9BACT</name>
<proteinExistence type="predicted"/>
<protein>
    <submittedName>
        <fullName evidence="1">Uncharacterized protein</fullName>
    </submittedName>
</protein>
<accession>A0A1G2LSM6</accession>
<organism evidence="1 2">
    <name type="scientific">Candidatus Sungbacteria bacterium RIFCSPLOWO2_12_FULL_41_11</name>
    <dbReference type="NCBI Taxonomy" id="1802286"/>
    <lineage>
        <taxon>Bacteria</taxon>
        <taxon>Candidatus Sungiibacteriota</taxon>
    </lineage>
</organism>
<sequence>MENSFTKNRVLIGPTLTWGLDIFCRFDIIVIEIEKYIKKGTKFRICYHFFIEFPRFLSNFE</sequence>
<evidence type="ECO:0000313" key="2">
    <source>
        <dbReference type="Proteomes" id="UP000177171"/>
    </source>
</evidence>
<reference evidence="1 2" key="1">
    <citation type="journal article" date="2016" name="Nat. Commun.">
        <title>Thousands of microbial genomes shed light on interconnected biogeochemical processes in an aquifer system.</title>
        <authorList>
            <person name="Anantharaman K."/>
            <person name="Brown C.T."/>
            <person name="Hug L.A."/>
            <person name="Sharon I."/>
            <person name="Castelle C.J."/>
            <person name="Probst A.J."/>
            <person name="Thomas B.C."/>
            <person name="Singh A."/>
            <person name="Wilkins M.J."/>
            <person name="Karaoz U."/>
            <person name="Brodie E.L."/>
            <person name="Williams K.H."/>
            <person name="Hubbard S.S."/>
            <person name="Banfield J.F."/>
        </authorList>
    </citation>
    <scope>NUCLEOTIDE SEQUENCE [LARGE SCALE GENOMIC DNA]</scope>
</reference>
<gene>
    <name evidence="1" type="ORF">A3G49_05715</name>
</gene>
<dbReference type="Proteomes" id="UP000177171">
    <property type="component" value="Unassembled WGS sequence"/>
</dbReference>
<comment type="caution">
    <text evidence="1">The sequence shown here is derived from an EMBL/GenBank/DDBJ whole genome shotgun (WGS) entry which is preliminary data.</text>
</comment>
<evidence type="ECO:0000313" key="1">
    <source>
        <dbReference type="EMBL" id="OHA14648.1"/>
    </source>
</evidence>
<dbReference type="AlphaFoldDB" id="A0A1G2LSM6"/>